<gene>
    <name evidence="1" type="ORF">UFOVP315_34</name>
</gene>
<dbReference type="EMBL" id="LR796327">
    <property type="protein sequence ID" value="CAB4136999.1"/>
    <property type="molecule type" value="Genomic_DNA"/>
</dbReference>
<accession>A0A6J5LYZ0</accession>
<organism evidence="1">
    <name type="scientific">uncultured Caudovirales phage</name>
    <dbReference type="NCBI Taxonomy" id="2100421"/>
    <lineage>
        <taxon>Viruses</taxon>
        <taxon>Duplodnaviria</taxon>
        <taxon>Heunggongvirae</taxon>
        <taxon>Uroviricota</taxon>
        <taxon>Caudoviricetes</taxon>
        <taxon>Peduoviridae</taxon>
        <taxon>Maltschvirus</taxon>
        <taxon>Maltschvirus maltsch</taxon>
    </lineage>
</organism>
<name>A0A6J5LYZ0_9CAUD</name>
<proteinExistence type="predicted"/>
<protein>
    <submittedName>
        <fullName evidence="1">Uncharacterized protein</fullName>
    </submittedName>
</protein>
<sequence length="107" mass="11794">MHHLSGAGMGLKSTDFETIPLCEAHHLFGPHSIEEMGSRAWEQMHGSQRDALMATRVQLAITHPGYCVFTGDTTTLNPLEQIARILDTPVGMVQHFVATINQKEKIG</sequence>
<dbReference type="Gene3D" id="3.30.40.190">
    <property type="match status" value="1"/>
</dbReference>
<reference evidence="1" key="1">
    <citation type="submission" date="2020-04" db="EMBL/GenBank/DDBJ databases">
        <authorList>
            <person name="Chiriac C."/>
            <person name="Salcher M."/>
            <person name="Ghai R."/>
            <person name="Kavagutti S V."/>
        </authorList>
    </citation>
    <scope>NUCLEOTIDE SEQUENCE</scope>
</reference>
<evidence type="ECO:0000313" key="1">
    <source>
        <dbReference type="EMBL" id="CAB4136999.1"/>
    </source>
</evidence>